<name>A0A2H0X9C9_UNCKA</name>
<dbReference type="EMBL" id="PEYV01000045">
    <property type="protein sequence ID" value="PIS21461.1"/>
    <property type="molecule type" value="Genomic_DNA"/>
</dbReference>
<dbReference type="Pfam" id="PF04014">
    <property type="entry name" value="MazE_antitoxin"/>
    <property type="match status" value="1"/>
</dbReference>
<dbReference type="InterPro" id="IPR007159">
    <property type="entry name" value="SpoVT-AbrB_dom"/>
</dbReference>
<evidence type="ECO:0000313" key="3">
    <source>
        <dbReference type="Proteomes" id="UP000231098"/>
    </source>
</evidence>
<dbReference type="InterPro" id="IPR037914">
    <property type="entry name" value="SpoVT-AbrB_sf"/>
</dbReference>
<accession>A0A2H0X9C9</accession>
<reference evidence="3" key="1">
    <citation type="submission" date="2017-09" db="EMBL/GenBank/DDBJ databases">
        <title>Depth-based differentiation of microbial function through sediment-hosted aquifers and enrichment of novel symbionts in the deep terrestrial subsurface.</title>
        <authorList>
            <person name="Probst A.J."/>
            <person name="Ladd B."/>
            <person name="Jarett J.K."/>
            <person name="Geller-Mcgrath D.E."/>
            <person name="Sieber C.M.K."/>
            <person name="Emerson J.B."/>
            <person name="Anantharaman K."/>
            <person name="Thomas B.C."/>
            <person name="Malmstrom R."/>
            <person name="Stieglmeier M."/>
            <person name="Klingl A."/>
            <person name="Woyke T."/>
            <person name="Ryan C.M."/>
            <person name="Banfield J.F."/>
        </authorList>
    </citation>
    <scope>NUCLEOTIDE SEQUENCE [LARGE SCALE GENOMIC DNA]</scope>
</reference>
<evidence type="ECO:0000313" key="2">
    <source>
        <dbReference type="EMBL" id="PIS21461.1"/>
    </source>
</evidence>
<organism evidence="2 3">
    <name type="scientific">candidate division WWE3 bacterium CG08_land_8_20_14_0_20_41_15</name>
    <dbReference type="NCBI Taxonomy" id="1975086"/>
    <lineage>
        <taxon>Bacteria</taxon>
        <taxon>Katanobacteria</taxon>
    </lineage>
</organism>
<comment type="caution">
    <text evidence="2">The sequence shown here is derived from an EMBL/GenBank/DDBJ whole genome shotgun (WGS) entry which is preliminary data.</text>
</comment>
<dbReference type="Proteomes" id="UP000231098">
    <property type="component" value="Unassembled WGS sequence"/>
</dbReference>
<sequence length="60" mass="7179">MSDKKLEDRNIRKITRIGNISYGITIPIEVIRQFGWKERQKVILKIDSKNKIIVVRDWKP</sequence>
<protein>
    <recommendedName>
        <fullName evidence="1">SpoVT-AbrB domain-containing protein</fullName>
    </recommendedName>
</protein>
<feature type="domain" description="SpoVT-AbrB" evidence="1">
    <location>
        <begin position="21"/>
        <end position="55"/>
    </location>
</feature>
<evidence type="ECO:0000259" key="1">
    <source>
        <dbReference type="Pfam" id="PF04014"/>
    </source>
</evidence>
<dbReference type="SUPFAM" id="SSF89447">
    <property type="entry name" value="AbrB/MazE/MraZ-like"/>
    <property type="match status" value="1"/>
</dbReference>
<dbReference type="Gene3D" id="2.10.260.10">
    <property type="match status" value="1"/>
</dbReference>
<dbReference type="GO" id="GO:0003677">
    <property type="term" value="F:DNA binding"/>
    <property type="evidence" value="ECO:0007669"/>
    <property type="project" value="InterPro"/>
</dbReference>
<dbReference type="AlphaFoldDB" id="A0A2H0X9C9"/>
<proteinExistence type="predicted"/>
<gene>
    <name evidence="2" type="ORF">COT51_02660</name>
</gene>